<comment type="caution">
    <text evidence="1">The sequence shown here is derived from an EMBL/GenBank/DDBJ whole genome shotgun (WGS) entry which is preliminary data.</text>
</comment>
<keyword evidence="2" id="KW-1185">Reference proteome</keyword>
<accession>A0ACC2HBF5</accession>
<name>A0ACC2HBF5_DALPE</name>
<sequence length="178" mass="19566">MEKELPAQKRHALLLSIPNLSRKTCNRKKEALLSQVWKSALTSGFAATVPIPGLSFAADVKILTDEINKYYRAFGLDDKSLQNLADRMDVKVEELKGVIKSPLMSEVKYDLVVKMLTKATAGGLMIAEYYASTIPFIGSLAAGGLSFGTTYYMLKKCLNQLSEDAIRVLINTLKASDV</sequence>
<reference evidence="1" key="1">
    <citation type="submission" date="2021-05" db="EMBL/GenBank/DDBJ databases">
        <authorList>
            <person name="Pan Q."/>
            <person name="Jouanno E."/>
            <person name="Zahm M."/>
            <person name="Klopp C."/>
            <person name="Cabau C."/>
            <person name="Louis A."/>
            <person name="Berthelot C."/>
            <person name="Parey E."/>
            <person name="Roest Crollius H."/>
            <person name="Montfort J."/>
            <person name="Robinson-Rechavi M."/>
            <person name="Bouchez O."/>
            <person name="Lampietro C."/>
            <person name="Lopez Roques C."/>
            <person name="Donnadieu C."/>
            <person name="Postlethwait J."/>
            <person name="Bobe J."/>
            <person name="Dillon D."/>
            <person name="Chandos A."/>
            <person name="von Hippel F."/>
            <person name="Guiguen Y."/>
        </authorList>
    </citation>
    <scope>NUCLEOTIDE SEQUENCE</scope>
    <source>
        <strain evidence="1">YG-Jan2019</strain>
    </source>
</reference>
<evidence type="ECO:0000313" key="2">
    <source>
        <dbReference type="Proteomes" id="UP001157502"/>
    </source>
</evidence>
<dbReference type="EMBL" id="CM055731">
    <property type="protein sequence ID" value="KAJ8013331.1"/>
    <property type="molecule type" value="Genomic_DNA"/>
</dbReference>
<proteinExistence type="predicted"/>
<dbReference type="Proteomes" id="UP001157502">
    <property type="component" value="Chromosome 4"/>
</dbReference>
<organism evidence="1 2">
    <name type="scientific">Dallia pectoralis</name>
    <name type="common">Alaska blackfish</name>
    <dbReference type="NCBI Taxonomy" id="75939"/>
    <lineage>
        <taxon>Eukaryota</taxon>
        <taxon>Metazoa</taxon>
        <taxon>Chordata</taxon>
        <taxon>Craniata</taxon>
        <taxon>Vertebrata</taxon>
        <taxon>Euteleostomi</taxon>
        <taxon>Actinopterygii</taxon>
        <taxon>Neopterygii</taxon>
        <taxon>Teleostei</taxon>
        <taxon>Protacanthopterygii</taxon>
        <taxon>Esociformes</taxon>
        <taxon>Umbridae</taxon>
        <taxon>Dallia</taxon>
    </lineage>
</organism>
<evidence type="ECO:0000313" key="1">
    <source>
        <dbReference type="EMBL" id="KAJ8013331.1"/>
    </source>
</evidence>
<gene>
    <name evidence="1" type="ORF">DPEC_G00052160</name>
</gene>
<protein>
    <submittedName>
        <fullName evidence="1">Uncharacterized protein</fullName>
    </submittedName>
</protein>